<dbReference type="InterPro" id="IPR019219">
    <property type="entry name" value="DUF2130"/>
</dbReference>
<dbReference type="RefSeq" id="WP_379791398.1">
    <property type="nucleotide sequence ID" value="NZ_JBHSQB010000006.1"/>
</dbReference>
<accession>A0ABW1PN27</accession>
<dbReference type="EMBL" id="JBHSQB010000006">
    <property type="protein sequence ID" value="MFC6096541.1"/>
    <property type="molecule type" value="Genomic_DNA"/>
</dbReference>
<feature type="coiled-coil region" evidence="1">
    <location>
        <begin position="35"/>
        <end position="215"/>
    </location>
</feature>
<evidence type="ECO:0000313" key="2">
    <source>
        <dbReference type="EMBL" id="MFC6096541.1"/>
    </source>
</evidence>
<organism evidence="2 3">
    <name type="scientific">Flavobacterium qiangtangense</name>
    <dbReference type="NCBI Taxonomy" id="1442595"/>
    <lineage>
        <taxon>Bacteria</taxon>
        <taxon>Pseudomonadati</taxon>
        <taxon>Bacteroidota</taxon>
        <taxon>Flavobacteriia</taxon>
        <taxon>Flavobacteriales</taxon>
        <taxon>Flavobacteriaceae</taxon>
        <taxon>Flavobacterium</taxon>
    </lineage>
</organism>
<keyword evidence="1" id="KW-0175">Coiled coil</keyword>
<sequence>MAQQSSIQCPSCGTSIDVNDILKHQIEDALRKEFQQKLNAQTAEWESKNDALEKAREDFEAKKKKENELFQDRLEKAKEEYEAKAKKEKQQFQERLELEKKESEKNFVSSLKLKLEEENKDRISLMEKELSEKSEKLRELNKMQGEISKLQREKLEMKDLIEAQAQQQLNETLVLEKEKIRKQEEEKNELKIKEYQKQAEDQRKLIEEMKRKQEQGSMQLQGEVLELAMEEWLANNFPLDTIDEVKKGANGADCLQTINTFELQNCGTIYYESKRTKTFQPLWIEKFKNDIRDKKANIGVLVTEVLPSDMQRMGMKDGIWICTYEEFKGLSAVLRQSLIQVSQAVQSQENKGDKMTMLYDFLTSTEFRLQIEGIVEGFSQMQIDLLKEKNAMKKIWTQREKQIDKVINNTIGMYGSIRGIAGNAVQTVKALEIDFDKSEIEEIE</sequence>
<dbReference type="Pfam" id="PF09903">
    <property type="entry name" value="DUF2130"/>
    <property type="match status" value="1"/>
</dbReference>
<protein>
    <submittedName>
        <fullName evidence="2">DUF2130 domain-containing protein</fullName>
    </submittedName>
</protein>
<proteinExistence type="predicted"/>
<evidence type="ECO:0000313" key="3">
    <source>
        <dbReference type="Proteomes" id="UP001596287"/>
    </source>
</evidence>
<name>A0ABW1PN27_9FLAO</name>
<comment type="caution">
    <text evidence="2">The sequence shown here is derived from an EMBL/GenBank/DDBJ whole genome shotgun (WGS) entry which is preliminary data.</text>
</comment>
<gene>
    <name evidence="2" type="ORF">ACFPVY_07755</name>
</gene>
<keyword evidence="3" id="KW-1185">Reference proteome</keyword>
<evidence type="ECO:0000256" key="1">
    <source>
        <dbReference type="SAM" id="Coils"/>
    </source>
</evidence>
<dbReference type="Proteomes" id="UP001596287">
    <property type="component" value="Unassembled WGS sequence"/>
</dbReference>
<reference evidence="3" key="1">
    <citation type="journal article" date="2019" name="Int. J. Syst. Evol. Microbiol.">
        <title>The Global Catalogue of Microorganisms (GCM) 10K type strain sequencing project: providing services to taxonomists for standard genome sequencing and annotation.</title>
        <authorList>
            <consortium name="The Broad Institute Genomics Platform"/>
            <consortium name="The Broad Institute Genome Sequencing Center for Infectious Disease"/>
            <person name="Wu L."/>
            <person name="Ma J."/>
        </authorList>
    </citation>
    <scope>NUCLEOTIDE SEQUENCE [LARGE SCALE GENOMIC DNA]</scope>
    <source>
        <strain evidence="3">CCUG 49679</strain>
    </source>
</reference>